<evidence type="ECO:0000256" key="8">
    <source>
        <dbReference type="SAM" id="MobiDB-lite"/>
    </source>
</evidence>
<dbReference type="GO" id="GO:0044877">
    <property type="term" value="F:protein-containing complex binding"/>
    <property type="evidence" value="ECO:0007669"/>
    <property type="project" value="InterPro"/>
</dbReference>
<keyword evidence="5 9" id="KW-1133">Transmembrane helix</keyword>
<evidence type="ECO:0000313" key="11">
    <source>
        <dbReference type="EMBL" id="RLP79101.1"/>
    </source>
</evidence>
<dbReference type="OrthoDB" id="7173339at2"/>
<evidence type="ECO:0000313" key="12">
    <source>
        <dbReference type="Proteomes" id="UP000269692"/>
    </source>
</evidence>
<comment type="caution">
    <text evidence="11">The sequence shown here is derived from an EMBL/GenBank/DDBJ whole genome shotgun (WGS) entry which is preliminary data.</text>
</comment>
<evidence type="ECO:0000256" key="7">
    <source>
        <dbReference type="ARBA" id="ARBA00023186"/>
    </source>
</evidence>
<dbReference type="PANTHER" id="PTHR38035:SF1">
    <property type="entry name" value="ANCILLARY SECYEG TRANSLOCON SUBUNIT"/>
    <property type="match status" value="1"/>
</dbReference>
<evidence type="ECO:0000256" key="2">
    <source>
        <dbReference type="ARBA" id="ARBA00004236"/>
    </source>
</evidence>
<keyword evidence="7" id="KW-0143">Chaperone</keyword>
<evidence type="ECO:0000256" key="9">
    <source>
        <dbReference type="SAM" id="Phobius"/>
    </source>
</evidence>
<dbReference type="EMBL" id="RCTF01000006">
    <property type="protein sequence ID" value="RLP79101.1"/>
    <property type="molecule type" value="Genomic_DNA"/>
</dbReference>
<keyword evidence="12" id="KW-1185">Reference proteome</keyword>
<evidence type="ECO:0000256" key="3">
    <source>
        <dbReference type="ARBA" id="ARBA00022475"/>
    </source>
</evidence>
<organism evidence="11 12">
    <name type="scientific">Xanthobacter tagetidis</name>
    <dbReference type="NCBI Taxonomy" id="60216"/>
    <lineage>
        <taxon>Bacteria</taxon>
        <taxon>Pseudomonadati</taxon>
        <taxon>Pseudomonadota</taxon>
        <taxon>Alphaproteobacteria</taxon>
        <taxon>Hyphomicrobiales</taxon>
        <taxon>Xanthobacteraceae</taxon>
        <taxon>Xanthobacter</taxon>
    </lineage>
</organism>
<keyword evidence="3" id="KW-1003">Cell membrane</keyword>
<feature type="region of interest" description="Disordered" evidence="8">
    <location>
        <begin position="212"/>
        <end position="231"/>
    </location>
</feature>
<dbReference type="Pfam" id="PF09976">
    <property type="entry name" value="TPR_21"/>
    <property type="match status" value="1"/>
</dbReference>
<accession>A0A3L7AHH4</accession>
<feature type="compositionally biased region" description="Low complexity" evidence="8">
    <location>
        <begin position="222"/>
        <end position="231"/>
    </location>
</feature>
<evidence type="ECO:0000256" key="5">
    <source>
        <dbReference type="ARBA" id="ARBA00022989"/>
    </source>
</evidence>
<gene>
    <name evidence="11" type="ORF">D9R14_09715</name>
</gene>
<feature type="domain" description="Ancillary SecYEG translocon subunit/Cell division coordinator CpoB TPR" evidence="10">
    <location>
        <begin position="19"/>
        <end position="150"/>
    </location>
</feature>
<evidence type="ECO:0000256" key="4">
    <source>
        <dbReference type="ARBA" id="ARBA00022692"/>
    </source>
</evidence>
<dbReference type="InterPro" id="IPR026039">
    <property type="entry name" value="YfgM"/>
</dbReference>
<evidence type="ECO:0000259" key="10">
    <source>
        <dbReference type="Pfam" id="PF09976"/>
    </source>
</evidence>
<dbReference type="InterPro" id="IPR018704">
    <property type="entry name" value="SecYEG/CpoB_TPR"/>
</dbReference>
<protein>
    <recommendedName>
        <fullName evidence="10">Ancillary SecYEG translocon subunit/Cell division coordinator CpoB TPR domain-containing protein</fullName>
    </recommendedName>
</protein>
<dbReference type="AlphaFoldDB" id="A0A3L7AHH4"/>
<dbReference type="Proteomes" id="UP000269692">
    <property type="component" value="Unassembled WGS sequence"/>
</dbReference>
<name>A0A3L7AHH4_9HYPH</name>
<dbReference type="PANTHER" id="PTHR38035">
    <property type="entry name" value="UPF0070 PROTEIN YFGM"/>
    <property type="match status" value="1"/>
</dbReference>
<feature type="transmembrane region" description="Helical" evidence="9">
    <location>
        <begin position="24"/>
        <end position="45"/>
    </location>
</feature>
<reference evidence="11 12" key="1">
    <citation type="submission" date="2018-10" db="EMBL/GenBank/DDBJ databases">
        <title>Xanthobacter tagetidis genome sequencing and assembly.</title>
        <authorList>
            <person name="Maclea K.S."/>
            <person name="Goen A.E."/>
            <person name="Fatima S.A."/>
        </authorList>
    </citation>
    <scope>NUCLEOTIDE SEQUENCE [LARGE SCALE GENOMIC DNA]</scope>
    <source>
        <strain evidence="11 12">ATCC 700314</strain>
    </source>
</reference>
<keyword evidence="6 9" id="KW-0472">Membrane</keyword>
<sequence>MTDIFHEIEEDLRRERLRKLWDRFGNYLIALALLLVAATAGWSGWKYWREQQAFKASAAFEAASELAAAGKFPEAEAGFQALVKDGPAGYAALAGFRAASVAAQADKARGVAAFDALAANAGLPAALRDVARVRAGLILVDTGTPDEVRQRVGALAAGTGPLRNSAREALALAELKAGNAAAANKLATEITEDAEAAGGARSRAELIRRLTASAVPPPAEPAAPAASPATQ</sequence>
<dbReference type="RefSeq" id="WP_121623116.1">
    <property type="nucleotide sequence ID" value="NZ_JACIIW010000002.1"/>
</dbReference>
<comment type="subcellular location">
    <subcellularLocation>
        <location evidence="2">Cell membrane</location>
    </subcellularLocation>
    <subcellularLocation>
        <location evidence="1">Membrane</location>
        <topology evidence="1">Single-pass membrane protein</topology>
    </subcellularLocation>
</comment>
<evidence type="ECO:0000256" key="1">
    <source>
        <dbReference type="ARBA" id="ARBA00004167"/>
    </source>
</evidence>
<dbReference type="GO" id="GO:0005886">
    <property type="term" value="C:plasma membrane"/>
    <property type="evidence" value="ECO:0007669"/>
    <property type="project" value="UniProtKB-SubCell"/>
</dbReference>
<keyword evidence="4 9" id="KW-0812">Transmembrane</keyword>
<proteinExistence type="predicted"/>
<evidence type="ECO:0000256" key="6">
    <source>
        <dbReference type="ARBA" id="ARBA00023136"/>
    </source>
</evidence>